<dbReference type="AlphaFoldDB" id="A0A1Z4LHF0"/>
<sequence length="76" mass="8396">MPEIQDFGVTVEEYLEGLEAGIDILELRRLEASGIPTDLALELMAIMPKVANGTASPEEIVRGLRIMSPSRRKELD</sequence>
<dbReference type="EMBL" id="AP018227">
    <property type="protein sequence ID" value="BAY80599.1"/>
    <property type="molecule type" value="Genomic_DNA"/>
</dbReference>
<name>A0A1Z4LHF0_9CYAN</name>
<accession>A0A1Z4LHF0</accession>
<evidence type="ECO:0000313" key="1">
    <source>
        <dbReference type="EMBL" id="BAY80599.1"/>
    </source>
</evidence>
<evidence type="ECO:0000313" key="2">
    <source>
        <dbReference type="Proteomes" id="UP000218418"/>
    </source>
</evidence>
<reference evidence="1 2" key="1">
    <citation type="submission" date="2017-06" db="EMBL/GenBank/DDBJ databases">
        <title>Genome sequencing of cyanobaciteial culture collection at National Institute for Environmental Studies (NIES).</title>
        <authorList>
            <person name="Hirose Y."/>
            <person name="Shimura Y."/>
            <person name="Fujisawa T."/>
            <person name="Nakamura Y."/>
            <person name="Kawachi M."/>
        </authorList>
    </citation>
    <scope>NUCLEOTIDE SEQUENCE [LARGE SCALE GENOMIC DNA]</scope>
    <source>
        <strain evidence="1 2">NIES-267</strain>
    </source>
</reference>
<dbReference type="OrthoDB" id="488459at2"/>
<protein>
    <submittedName>
        <fullName evidence="1">Uncharacterized protein</fullName>
    </submittedName>
</protein>
<gene>
    <name evidence="1" type="ORF">NIES267_00560</name>
</gene>
<keyword evidence="2" id="KW-1185">Reference proteome</keyword>
<organism evidence="1 2">
    <name type="scientific">Calothrix parasitica NIES-267</name>
    <dbReference type="NCBI Taxonomy" id="1973488"/>
    <lineage>
        <taxon>Bacteria</taxon>
        <taxon>Bacillati</taxon>
        <taxon>Cyanobacteriota</taxon>
        <taxon>Cyanophyceae</taxon>
        <taxon>Nostocales</taxon>
        <taxon>Calotrichaceae</taxon>
        <taxon>Calothrix</taxon>
    </lineage>
</organism>
<proteinExistence type="predicted"/>
<dbReference type="Proteomes" id="UP000218418">
    <property type="component" value="Chromosome"/>
</dbReference>